<dbReference type="RefSeq" id="WP_123740681.1">
    <property type="nucleotide sequence ID" value="NZ_CALFQU010000026.1"/>
</dbReference>
<dbReference type="GO" id="GO:1901137">
    <property type="term" value="P:carbohydrate derivative biosynthetic process"/>
    <property type="evidence" value="ECO:0007669"/>
    <property type="project" value="UniProtKB-ARBA"/>
</dbReference>
<organism evidence="6 7">
    <name type="scientific">Salana multivorans</name>
    <dbReference type="NCBI Taxonomy" id="120377"/>
    <lineage>
        <taxon>Bacteria</taxon>
        <taxon>Bacillati</taxon>
        <taxon>Actinomycetota</taxon>
        <taxon>Actinomycetes</taxon>
        <taxon>Micrococcales</taxon>
        <taxon>Beutenbergiaceae</taxon>
        <taxon>Salana</taxon>
    </lineage>
</organism>
<accession>A0A3N2D2Q6</accession>
<dbReference type="AlphaFoldDB" id="A0A3N2D2Q6"/>
<sequence>MTREAGGYVLQVLGSSAGGVVRHVAQIAAGARRRGRDVRVAGPLDLHEQILAPGRVPVARLEISDRPGKDDAAALQRLRVLARQADVVHAHGLRAGALAVLAARSLGGDRPAVVVTLHNLPVGGRSVRAIARGLEELVGRGADVVLGVSGDLVELARLRGARHTTRALVPAPPRPVPQRTAAQVRDELGVPRDAALLVTVARLAPQKGLDLLLDAAALLEAGPREVVWVVAGDGPLLGDLERQAADEALPVRFLGRRDDVADLVAAADVVVSTARWEGQPIAVQEALHLGAAVVATDVGGTHEVTGDAAELVPPRPDALASAVRGLLADPERVAVLREAALARAATLPTLEDTLDQLEEWWSRAELARDARRAREARHERRSSRSG</sequence>
<keyword evidence="3 6" id="KW-0808">Transferase</keyword>
<evidence type="ECO:0000259" key="4">
    <source>
        <dbReference type="Pfam" id="PF00534"/>
    </source>
</evidence>
<dbReference type="InterPro" id="IPR028098">
    <property type="entry name" value="Glyco_trans_4-like_N"/>
</dbReference>
<feature type="domain" description="Glycosyl transferase family 1" evidence="4">
    <location>
        <begin position="185"/>
        <end position="340"/>
    </location>
</feature>
<dbReference type="Proteomes" id="UP000275356">
    <property type="component" value="Unassembled WGS sequence"/>
</dbReference>
<dbReference type="Pfam" id="PF00534">
    <property type="entry name" value="Glycos_transf_1"/>
    <property type="match status" value="1"/>
</dbReference>
<reference evidence="6 7" key="1">
    <citation type="submission" date="2018-11" db="EMBL/GenBank/DDBJ databases">
        <title>Sequencing the genomes of 1000 actinobacteria strains.</title>
        <authorList>
            <person name="Klenk H.-P."/>
        </authorList>
    </citation>
    <scope>NUCLEOTIDE SEQUENCE [LARGE SCALE GENOMIC DNA]</scope>
    <source>
        <strain evidence="6 7">DSM 13521</strain>
    </source>
</reference>
<dbReference type="CDD" id="cd03801">
    <property type="entry name" value="GT4_PimA-like"/>
    <property type="match status" value="1"/>
</dbReference>
<keyword evidence="7" id="KW-1185">Reference proteome</keyword>
<dbReference type="InterPro" id="IPR050194">
    <property type="entry name" value="Glycosyltransferase_grp1"/>
</dbReference>
<evidence type="ECO:0000256" key="1">
    <source>
        <dbReference type="ARBA" id="ARBA00021292"/>
    </source>
</evidence>
<dbReference type="SUPFAM" id="SSF53756">
    <property type="entry name" value="UDP-Glycosyltransferase/glycogen phosphorylase"/>
    <property type="match status" value="1"/>
</dbReference>
<dbReference type="InterPro" id="IPR001296">
    <property type="entry name" value="Glyco_trans_1"/>
</dbReference>
<protein>
    <recommendedName>
        <fullName evidence="1">D-inositol 3-phosphate glycosyltransferase</fullName>
    </recommendedName>
</protein>
<evidence type="ECO:0000256" key="2">
    <source>
        <dbReference type="ARBA" id="ARBA00022676"/>
    </source>
</evidence>
<proteinExistence type="predicted"/>
<name>A0A3N2D2Q6_9MICO</name>
<keyword evidence="2" id="KW-0328">Glycosyltransferase</keyword>
<dbReference type="Pfam" id="PF13579">
    <property type="entry name" value="Glyco_trans_4_4"/>
    <property type="match status" value="1"/>
</dbReference>
<dbReference type="GO" id="GO:0016757">
    <property type="term" value="F:glycosyltransferase activity"/>
    <property type="evidence" value="ECO:0007669"/>
    <property type="project" value="UniProtKB-KW"/>
</dbReference>
<dbReference type="PANTHER" id="PTHR45947">
    <property type="entry name" value="SULFOQUINOVOSYL TRANSFERASE SQD2"/>
    <property type="match status" value="1"/>
</dbReference>
<dbReference type="PANTHER" id="PTHR45947:SF3">
    <property type="entry name" value="SULFOQUINOVOSYL TRANSFERASE SQD2"/>
    <property type="match status" value="1"/>
</dbReference>
<evidence type="ECO:0000259" key="5">
    <source>
        <dbReference type="Pfam" id="PF13579"/>
    </source>
</evidence>
<evidence type="ECO:0000256" key="3">
    <source>
        <dbReference type="ARBA" id="ARBA00022679"/>
    </source>
</evidence>
<evidence type="ECO:0000313" key="7">
    <source>
        <dbReference type="Proteomes" id="UP000275356"/>
    </source>
</evidence>
<dbReference type="Gene3D" id="3.40.50.2000">
    <property type="entry name" value="Glycogen Phosphorylase B"/>
    <property type="match status" value="2"/>
</dbReference>
<feature type="domain" description="Glycosyltransferase subfamily 4-like N-terminal" evidence="5">
    <location>
        <begin position="18"/>
        <end position="170"/>
    </location>
</feature>
<dbReference type="OrthoDB" id="3268555at2"/>
<gene>
    <name evidence="6" type="ORF">EDD28_3198</name>
</gene>
<comment type="caution">
    <text evidence="6">The sequence shown here is derived from an EMBL/GenBank/DDBJ whole genome shotgun (WGS) entry which is preliminary data.</text>
</comment>
<evidence type="ECO:0000313" key="6">
    <source>
        <dbReference type="EMBL" id="ROR93774.1"/>
    </source>
</evidence>
<dbReference type="EMBL" id="RKHQ01000002">
    <property type="protein sequence ID" value="ROR93774.1"/>
    <property type="molecule type" value="Genomic_DNA"/>
</dbReference>